<feature type="region of interest" description="Disordered" evidence="1">
    <location>
        <begin position="1"/>
        <end position="142"/>
    </location>
</feature>
<organism evidence="2 3">
    <name type="scientific">Amorphotheca resinae ATCC 22711</name>
    <dbReference type="NCBI Taxonomy" id="857342"/>
    <lineage>
        <taxon>Eukaryota</taxon>
        <taxon>Fungi</taxon>
        <taxon>Dikarya</taxon>
        <taxon>Ascomycota</taxon>
        <taxon>Pezizomycotina</taxon>
        <taxon>Leotiomycetes</taxon>
        <taxon>Helotiales</taxon>
        <taxon>Amorphothecaceae</taxon>
        <taxon>Amorphotheca</taxon>
    </lineage>
</organism>
<gene>
    <name evidence="2" type="ORF">M430DRAFT_156824</name>
</gene>
<feature type="compositionally biased region" description="Polar residues" evidence="1">
    <location>
        <begin position="637"/>
        <end position="646"/>
    </location>
</feature>
<feature type="region of interest" description="Disordered" evidence="1">
    <location>
        <begin position="271"/>
        <end position="682"/>
    </location>
</feature>
<feature type="compositionally biased region" description="Polar residues" evidence="1">
    <location>
        <begin position="660"/>
        <end position="671"/>
    </location>
</feature>
<feature type="compositionally biased region" description="Low complexity" evidence="1">
    <location>
        <begin position="48"/>
        <end position="57"/>
    </location>
</feature>
<feature type="compositionally biased region" description="Basic residues" evidence="1">
    <location>
        <begin position="647"/>
        <end position="658"/>
    </location>
</feature>
<feature type="compositionally biased region" description="Low complexity" evidence="1">
    <location>
        <begin position="362"/>
        <end position="373"/>
    </location>
</feature>
<reference evidence="2 3" key="1">
    <citation type="journal article" date="2018" name="New Phytol.">
        <title>Comparative genomics and transcriptomics depict ericoid mycorrhizal fungi as versatile saprotrophs and plant mutualists.</title>
        <authorList>
            <person name="Martino E."/>
            <person name="Morin E."/>
            <person name="Grelet G.A."/>
            <person name="Kuo A."/>
            <person name="Kohler A."/>
            <person name="Daghino S."/>
            <person name="Barry K.W."/>
            <person name="Cichocki N."/>
            <person name="Clum A."/>
            <person name="Dockter R.B."/>
            <person name="Hainaut M."/>
            <person name="Kuo R.C."/>
            <person name="LaButti K."/>
            <person name="Lindahl B.D."/>
            <person name="Lindquist E.A."/>
            <person name="Lipzen A."/>
            <person name="Khouja H.R."/>
            <person name="Magnuson J."/>
            <person name="Murat C."/>
            <person name="Ohm R.A."/>
            <person name="Singer S.W."/>
            <person name="Spatafora J.W."/>
            <person name="Wang M."/>
            <person name="Veneault-Fourrey C."/>
            <person name="Henrissat B."/>
            <person name="Grigoriev I.V."/>
            <person name="Martin F.M."/>
            <person name="Perotto S."/>
        </authorList>
    </citation>
    <scope>NUCLEOTIDE SEQUENCE [LARGE SCALE GENOMIC DNA]</scope>
    <source>
        <strain evidence="2 3">ATCC 22711</strain>
    </source>
</reference>
<feature type="compositionally biased region" description="Polar residues" evidence="1">
    <location>
        <begin position="294"/>
        <end position="303"/>
    </location>
</feature>
<protein>
    <submittedName>
        <fullName evidence="2">Uncharacterized protein</fullName>
    </submittedName>
</protein>
<evidence type="ECO:0000256" key="1">
    <source>
        <dbReference type="SAM" id="MobiDB-lite"/>
    </source>
</evidence>
<feature type="compositionally biased region" description="Acidic residues" evidence="1">
    <location>
        <begin position="124"/>
        <end position="142"/>
    </location>
</feature>
<feature type="compositionally biased region" description="Basic and acidic residues" evidence="1">
    <location>
        <begin position="504"/>
        <end position="521"/>
    </location>
</feature>
<feature type="compositionally biased region" description="Basic and acidic residues" evidence="1">
    <location>
        <begin position="673"/>
        <end position="682"/>
    </location>
</feature>
<dbReference type="AlphaFoldDB" id="A0A2T3BE49"/>
<keyword evidence="3" id="KW-1185">Reference proteome</keyword>
<feature type="compositionally biased region" description="Basic residues" evidence="1">
    <location>
        <begin position="538"/>
        <end position="550"/>
    </location>
</feature>
<feature type="compositionally biased region" description="Basic residues" evidence="1">
    <location>
        <begin position="339"/>
        <end position="354"/>
    </location>
</feature>
<dbReference type="RefSeq" id="XP_024725190.1">
    <property type="nucleotide sequence ID" value="XM_024863303.1"/>
</dbReference>
<proteinExistence type="predicted"/>
<sequence length="682" mass="74613">MSDISTFAEWEAQHPDESTGGVGSVKEREQKDMTGPARIWQDRDSSNDPRSSASPSNLSDANESPGGVKLEAATLDTTMDGIEPPSSTAPAPSLTQNGDATQPPQWRPEDFIPPPSSQPRPASEDEDTEDEEEDVFESFDVEADAKEFLQEMLGQAPPDELEMLRKARDDTGPDVDKPIRDFARSHPFFSQTKAELDTDGLVQFQQDVYAFSRAAGMGKQKARVDAMMAVAAWKSARGLAGGMQLDELQTGSESELEVRYQQVPKLMAAEDYYWGEGKGKKKKKKNKNKKNKTGAEQASTQNEAAAEVEAIPSTGEKRKRDTLEDTTTPQVEADGSKPATKKAKRDAKKARERARKLEEAKQANGNANTNATTPMSVDGGTPETSKAPDSTATLEHTVSPPQQSQRVEPKRKRSKPGPTTSAYFTKPGDPPIKQEHSETVEDASTDGHQSSGLGKRARRRKLKKAALKGVESEKADSNVNASQPDQPTVNPPEPVEGMAMDIETDNKRPESQHTAIEEAKKAVTVGDAEIEDEATTSAKKHKRKRKRNHNKLPEDQVVSSEVDPSEQSKSHGQQKRDSHKSPPTSQEKRPRSQSSVSNATNGPSSERRNGLNSNPKDKASQNEVETTGLVPAEPLTELNNTNGNSQKLKRRARGRKRTSTTEQDAAESQEQACDGRRSYDRS</sequence>
<feature type="compositionally biased region" description="Basic and acidic residues" evidence="1">
    <location>
        <begin position="605"/>
        <end position="620"/>
    </location>
</feature>
<feature type="compositionally biased region" description="Polar residues" evidence="1">
    <location>
        <begin position="477"/>
        <end position="488"/>
    </location>
</feature>
<feature type="compositionally biased region" description="Basic residues" evidence="1">
    <location>
        <begin position="455"/>
        <end position="466"/>
    </location>
</feature>
<feature type="compositionally biased region" description="Basic and acidic residues" evidence="1">
    <location>
        <begin position="566"/>
        <end position="590"/>
    </location>
</feature>
<dbReference type="InParanoid" id="A0A2T3BE49"/>
<feature type="compositionally biased region" description="Polar residues" evidence="1">
    <location>
        <begin position="592"/>
        <end position="604"/>
    </location>
</feature>
<feature type="compositionally biased region" description="Low complexity" evidence="1">
    <location>
        <begin position="84"/>
        <end position="93"/>
    </location>
</feature>
<feature type="compositionally biased region" description="Basic residues" evidence="1">
    <location>
        <begin position="279"/>
        <end position="292"/>
    </location>
</feature>
<feature type="compositionally biased region" description="Polar residues" evidence="1">
    <location>
        <begin position="382"/>
        <end position="406"/>
    </location>
</feature>
<dbReference type="Proteomes" id="UP000241818">
    <property type="component" value="Unassembled WGS sequence"/>
</dbReference>
<dbReference type="GeneID" id="36571384"/>
<dbReference type="OrthoDB" id="3564887at2759"/>
<name>A0A2T3BE49_AMORE</name>
<evidence type="ECO:0000313" key="3">
    <source>
        <dbReference type="Proteomes" id="UP000241818"/>
    </source>
</evidence>
<accession>A0A2T3BE49</accession>
<evidence type="ECO:0000313" key="2">
    <source>
        <dbReference type="EMBL" id="PSS27665.1"/>
    </source>
</evidence>
<feature type="compositionally biased region" description="Polar residues" evidence="1">
    <location>
        <begin position="94"/>
        <end position="104"/>
    </location>
</feature>
<dbReference type="EMBL" id="KZ679006">
    <property type="protein sequence ID" value="PSS27665.1"/>
    <property type="molecule type" value="Genomic_DNA"/>
</dbReference>